<evidence type="ECO:0000256" key="1">
    <source>
        <dbReference type="ARBA" id="ARBA00023125"/>
    </source>
</evidence>
<organism evidence="4 5">
    <name type="scientific">Runella slithyformis (strain ATCC 29530 / DSM 19594 / LMG 11500 / NCIMB 11436 / LSU 4)</name>
    <dbReference type="NCBI Taxonomy" id="761193"/>
    <lineage>
        <taxon>Bacteria</taxon>
        <taxon>Pseudomonadati</taxon>
        <taxon>Bacteroidota</taxon>
        <taxon>Cytophagia</taxon>
        <taxon>Cytophagales</taxon>
        <taxon>Spirosomataceae</taxon>
        <taxon>Runella</taxon>
    </lineage>
</organism>
<dbReference type="Proteomes" id="UP000000493">
    <property type="component" value="Plasmid pRUNSL03"/>
</dbReference>
<name>A0A7U3ZRT6_RUNSL</name>
<dbReference type="InterPro" id="IPR050639">
    <property type="entry name" value="SSR_resolvase"/>
</dbReference>
<evidence type="ECO:0000313" key="4">
    <source>
        <dbReference type="EMBL" id="AEI52162.1"/>
    </source>
</evidence>
<gene>
    <name evidence="4" type="ordered locus">Runsl_5866</name>
</gene>
<evidence type="ECO:0000259" key="3">
    <source>
        <dbReference type="PROSITE" id="PS51736"/>
    </source>
</evidence>
<sequence length="229" mass="25763">MEHHFVHRKYVAYYRVSTQRQGASGLGLSAQRTSVNAYIKNRGEIFAEFTDIESGRKNNRPELIKAIAYSKEKGGILLIAKLDRLTRNVAFIFTLRDSGVEFVCADMPDANTLTIGVMATMAQHEREVISERTRKALAEKKRAGFTLGKPENLTSPAVQKGLAIRRQNARDHENNRRAAAFARSLRAAGESWSGIAAVLNEYGFRTRRGKKFQAVQVQRIIALFEQLTH</sequence>
<dbReference type="KEGG" id="rsi:Runsl_5866"/>
<dbReference type="GO" id="GO:0003677">
    <property type="term" value="F:DNA binding"/>
    <property type="evidence" value="ECO:0007669"/>
    <property type="project" value="UniProtKB-KW"/>
</dbReference>
<dbReference type="GO" id="GO:0000150">
    <property type="term" value="F:DNA strand exchange activity"/>
    <property type="evidence" value="ECO:0007669"/>
    <property type="project" value="InterPro"/>
</dbReference>
<dbReference type="PANTHER" id="PTHR30461">
    <property type="entry name" value="DNA-INVERTASE FROM LAMBDOID PROPHAGE"/>
    <property type="match status" value="1"/>
</dbReference>
<reference evidence="5" key="1">
    <citation type="submission" date="2011-06" db="EMBL/GenBank/DDBJ databases">
        <title>The complete genome of plasmid 3 of Runella slithyformis DSM 19594.</title>
        <authorList>
            <consortium name="US DOE Joint Genome Institute (JGI-PGF)"/>
            <person name="Lucas S."/>
            <person name="Han J."/>
            <person name="Lapidus A."/>
            <person name="Bruce D."/>
            <person name="Goodwin L."/>
            <person name="Pitluck S."/>
            <person name="Peters L."/>
            <person name="Kyrpides N."/>
            <person name="Mavromatis K."/>
            <person name="Ivanova N."/>
            <person name="Ovchinnikova G."/>
            <person name="Zhang X."/>
            <person name="Misra M."/>
            <person name="Detter J.C."/>
            <person name="Tapia R."/>
            <person name="Han C."/>
            <person name="Land M."/>
            <person name="Hauser L."/>
            <person name="Markowitz V."/>
            <person name="Cheng J.-F."/>
            <person name="Hugenholtz P."/>
            <person name="Woyke T."/>
            <person name="Wu D."/>
            <person name="Tindall B."/>
            <person name="Faehrich R."/>
            <person name="Brambilla E."/>
            <person name="Klenk H.-P."/>
            <person name="Eisen J.A."/>
        </authorList>
    </citation>
    <scope>NUCLEOTIDE SEQUENCE [LARGE SCALE GENOMIC DNA]</scope>
    <source>
        <strain evidence="5">ATCC 29530 / DSM 19594 / LMG 11500 / NCIMB 11436 / LSU 4</strain>
        <plasmid evidence="5">pRUNSL03</plasmid>
    </source>
</reference>
<dbReference type="Gene3D" id="3.40.50.1390">
    <property type="entry name" value="Resolvase, N-terminal catalytic domain"/>
    <property type="match status" value="1"/>
</dbReference>
<keyword evidence="5" id="KW-1185">Reference proteome</keyword>
<keyword evidence="1" id="KW-0238">DNA-binding</keyword>
<evidence type="ECO:0000313" key="5">
    <source>
        <dbReference type="Proteomes" id="UP000000493"/>
    </source>
</evidence>
<dbReference type="SMART" id="SM00857">
    <property type="entry name" value="Resolvase"/>
    <property type="match status" value="1"/>
</dbReference>
<dbReference type="CDD" id="cd00338">
    <property type="entry name" value="Ser_Recombinase"/>
    <property type="match status" value="1"/>
</dbReference>
<proteinExistence type="predicted"/>
<dbReference type="PROSITE" id="PS51736">
    <property type="entry name" value="RECOMBINASES_3"/>
    <property type="match status" value="1"/>
</dbReference>
<reference evidence="4 5" key="2">
    <citation type="journal article" date="2012" name="Stand. Genomic Sci.">
        <title>Complete genome sequence of the aquatic bacterium Runella slithyformis type strain (LSU 4(T)).</title>
        <authorList>
            <person name="Copeland A."/>
            <person name="Zhang X."/>
            <person name="Misra M."/>
            <person name="Lapidus A."/>
            <person name="Nolan M."/>
            <person name="Lucas S."/>
            <person name="Deshpande S."/>
            <person name="Cheng J.F."/>
            <person name="Tapia R."/>
            <person name="Goodwin L.A."/>
            <person name="Pitluck S."/>
            <person name="Liolios K."/>
            <person name="Pagani I."/>
            <person name="Ivanova N."/>
            <person name="Mikhailova N."/>
            <person name="Pati A."/>
            <person name="Chen A."/>
            <person name="Palaniappan K."/>
            <person name="Land M."/>
            <person name="Hauser L."/>
            <person name="Pan C."/>
            <person name="Jeffries C.D."/>
            <person name="Detter J.C."/>
            <person name="Brambilla E.M."/>
            <person name="Rohde M."/>
            <person name="Djao O.D."/>
            <person name="Goker M."/>
            <person name="Sikorski J."/>
            <person name="Tindall B.J."/>
            <person name="Woyke T."/>
            <person name="Bristow J."/>
            <person name="Eisen J.A."/>
            <person name="Markowitz V."/>
            <person name="Hugenholtz P."/>
            <person name="Kyrpides N.C."/>
            <person name="Klenk H.P."/>
            <person name="Mavromatis K."/>
        </authorList>
    </citation>
    <scope>NUCLEOTIDE SEQUENCE [LARGE SCALE GENOMIC DNA]</scope>
    <source>
        <strain evidence="5">ATCC 29530 / DSM 19594 / LMG 11500 / NCIMB 11436 / LSU 4</strain>
    </source>
</reference>
<keyword evidence="4" id="KW-0614">Plasmid</keyword>
<geneLocation type="plasmid" evidence="4 5">
    <name>pRUNSL03</name>
</geneLocation>
<protein>
    <submittedName>
        <fullName evidence="4">Resolvase domain protein</fullName>
    </submittedName>
</protein>
<feature type="domain" description="Resolvase/invertase-type recombinase catalytic" evidence="3">
    <location>
        <begin position="9"/>
        <end position="152"/>
    </location>
</feature>
<evidence type="ECO:0000256" key="2">
    <source>
        <dbReference type="ARBA" id="ARBA00023172"/>
    </source>
</evidence>
<dbReference type="AlphaFoldDB" id="A0A7U3ZRT6"/>
<dbReference type="SUPFAM" id="SSF53041">
    <property type="entry name" value="Resolvase-like"/>
    <property type="match status" value="1"/>
</dbReference>
<dbReference type="InterPro" id="IPR036162">
    <property type="entry name" value="Resolvase-like_N_sf"/>
</dbReference>
<accession>A0A7U3ZRT6</accession>
<dbReference type="EMBL" id="CP002862">
    <property type="protein sequence ID" value="AEI52162.1"/>
    <property type="molecule type" value="Genomic_DNA"/>
</dbReference>
<dbReference type="RefSeq" id="WP_013921743.1">
    <property type="nucleotide sequence ID" value="NC_015694.1"/>
</dbReference>
<dbReference type="InterPro" id="IPR006119">
    <property type="entry name" value="Resolv_N"/>
</dbReference>
<dbReference type="Pfam" id="PF00239">
    <property type="entry name" value="Resolvase"/>
    <property type="match status" value="1"/>
</dbReference>
<keyword evidence="2" id="KW-0233">DNA recombination</keyword>
<dbReference type="PANTHER" id="PTHR30461:SF2">
    <property type="entry name" value="SERINE RECOMBINASE PINE-RELATED"/>
    <property type="match status" value="1"/>
</dbReference>